<organism evidence="2">
    <name type="scientific">bioreactor metagenome</name>
    <dbReference type="NCBI Taxonomy" id="1076179"/>
    <lineage>
        <taxon>unclassified sequences</taxon>
        <taxon>metagenomes</taxon>
        <taxon>ecological metagenomes</taxon>
    </lineage>
</organism>
<dbReference type="InterPro" id="IPR056471">
    <property type="entry name" value="HD-CE"/>
</dbReference>
<evidence type="ECO:0000313" key="2">
    <source>
        <dbReference type="EMBL" id="MPM15151.1"/>
    </source>
</evidence>
<protein>
    <recommendedName>
        <fullName evidence="1">HD-CE domain-containing protein</fullName>
    </recommendedName>
</protein>
<name>A0A644XH96_9ZZZZ</name>
<dbReference type="SUPFAM" id="SSF109604">
    <property type="entry name" value="HD-domain/PDEase-like"/>
    <property type="match status" value="1"/>
</dbReference>
<dbReference type="SUPFAM" id="SSF56672">
    <property type="entry name" value="DNA/RNA polymerases"/>
    <property type="match status" value="1"/>
</dbReference>
<comment type="caution">
    <text evidence="2">The sequence shown here is derived from an EMBL/GenBank/DDBJ whole genome shotgun (WGS) entry which is preliminary data.</text>
</comment>
<reference evidence="2" key="1">
    <citation type="submission" date="2019-08" db="EMBL/GenBank/DDBJ databases">
        <authorList>
            <person name="Kucharzyk K."/>
            <person name="Murdoch R.W."/>
            <person name="Higgins S."/>
            <person name="Loffler F."/>
        </authorList>
    </citation>
    <scope>NUCLEOTIDE SEQUENCE</scope>
</reference>
<proteinExistence type="predicted"/>
<dbReference type="EMBL" id="VSSQ01002394">
    <property type="protein sequence ID" value="MPM15151.1"/>
    <property type="molecule type" value="Genomic_DNA"/>
</dbReference>
<dbReference type="AlphaFoldDB" id="A0A644XH96"/>
<sequence length="1107" mass="129838">MKLKNSRLYQYALSDANIFSAIYSMESYIYEKGLLSSDDIELYYKLTDKFNFTYLSEVIHICKKRLDKVLNDDNELFNTQVYFQIKKKTQGTDEITYRPIHSASLIDQICMVSLLNVIMYEIKFDSNNVKESEKKETTEKCFTNKIQLSGLAKLLPSNFHGNIPSTQPEKLFVDWKPKYKEYSDAVINKYYEYSKSNKYSHEVCLDIEDFFPSINPKHIFDFIINKLSTEFNRDNDLNCLQTIVSKLLYFELSNIDSEWSNAYYREHPIIIDDKYYCKGIAQGLPQSYFFGNICMIKIAQCIEKFYPGDAYYYVDDSVIYTSNGSDKIEKINEAIKEVKWAAGKMNEPYINKRLLQKQTECNYSIKIHPNGEKSTITPISEAYNGLTSLKTLAGLTSNINNAIYLSVDEIEDTSTEKKIEAIVSAIDQAKKEIKKEDNQDKSSLYRLKLLNRYRKFFIFRLKIIQNRNFDNVNILDEFLQKYGISQDTQFFNLDNFFEKYEEDIFQGEVRLLFSLFNAESVESKKLRTALNDFDYLLAKRGKKNNISSILYLSKDVDGAIILVNHKSQKYKSLQKWCDCQFKLPYKSTPKKQQDHLEKAIMDIQKSTIFKGAEYAMTVFDVSNEYKRCLINTVISRIVNIPLSDDLIFYKQDNRSVKYYEFRLLAFARNRFFKFDRFMSLALDVLQDADDSDVVDYKIMDALHIFIAKVNDPEKVDSLILVHRLVNGLWKNGSKFLHFYTLHNEEHSVELIKNVVRLVNTIDYFSLKKLDFYILFLACYLHDISMVIHPNIETFCEENNDTNKIYSNFIEALCDSRKPVINKTKPEIKQFILEYFKTTFEYFENSVRSAHAQQSAKFIIDRCETPYLKFIDKAILQTVAHVSEAHGYDCEEVYGRKSFAKTEIYSLKYMMILIRMADLLDLSKDRVSYYIMKENITHMSKVSQFHWISHYITDNCTIEASFKPIYNDEKSKIRPLDSGSIIEQLSFDIYLNTRQITKVEPSNKTRYCSKIGCEHFSSEGKLVININEPNATTTQECKNKDCTFICNWITMKHEYLFSELHALLKYLNTVNNGLFRTAIEVNVHYENKRDLDPEFNDIVMNYISPMRS</sequence>
<accession>A0A644XH96</accession>
<gene>
    <name evidence="2" type="ORF">SDC9_61517</name>
</gene>
<dbReference type="InterPro" id="IPR043502">
    <property type="entry name" value="DNA/RNA_pol_sf"/>
</dbReference>
<dbReference type="Pfam" id="PF24391">
    <property type="entry name" value="HD-CE"/>
    <property type="match status" value="1"/>
</dbReference>
<feature type="domain" description="HD-CE" evidence="1">
    <location>
        <begin position="738"/>
        <end position="959"/>
    </location>
</feature>
<evidence type="ECO:0000259" key="1">
    <source>
        <dbReference type="Pfam" id="PF24391"/>
    </source>
</evidence>